<dbReference type="InterPro" id="IPR005948">
    <property type="entry name" value="ThiB-like"/>
</dbReference>
<protein>
    <recommendedName>
        <fullName evidence="3">Thiamine-binding periplasmic protein</fullName>
    </recommendedName>
</protein>
<dbReference type="RefSeq" id="WP_147711777.1">
    <property type="nucleotide sequence ID" value="NZ_VKAD01000001.1"/>
</dbReference>
<dbReference type="SUPFAM" id="SSF53850">
    <property type="entry name" value="Periplasmic binding protein-like II"/>
    <property type="match status" value="1"/>
</dbReference>
<evidence type="ECO:0000256" key="6">
    <source>
        <dbReference type="ARBA" id="ARBA00022764"/>
    </source>
</evidence>
<dbReference type="Gene3D" id="3.40.190.10">
    <property type="entry name" value="Periplasmic binding protein-like II"/>
    <property type="match status" value="2"/>
</dbReference>
<evidence type="ECO:0000313" key="9">
    <source>
        <dbReference type="Proteomes" id="UP000321764"/>
    </source>
</evidence>
<dbReference type="GO" id="GO:0030975">
    <property type="term" value="F:thiamine binding"/>
    <property type="evidence" value="ECO:0007669"/>
    <property type="project" value="InterPro"/>
</dbReference>
<accession>A0A5C8Z4Q5</accession>
<feature type="chain" id="PRO_5022912892" description="Thiamine-binding periplasmic protein" evidence="7">
    <location>
        <begin position="21"/>
        <end position="326"/>
    </location>
</feature>
<dbReference type="PANTHER" id="PTHR30006:SF3">
    <property type="entry name" value="THIAMINE-BINDING PERIPLASMIC PROTEIN"/>
    <property type="match status" value="1"/>
</dbReference>
<keyword evidence="4" id="KW-0813">Transport</keyword>
<keyword evidence="5 7" id="KW-0732">Signal</keyword>
<comment type="subcellular location">
    <subcellularLocation>
        <location evidence="1">Periplasm</location>
    </subcellularLocation>
</comment>
<comment type="similarity">
    <text evidence="2">Belongs to the bacterial solute-binding protein 1 family.</text>
</comment>
<evidence type="ECO:0000313" key="8">
    <source>
        <dbReference type="EMBL" id="TXR53002.1"/>
    </source>
</evidence>
<evidence type="ECO:0000256" key="3">
    <source>
        <dbReference type="ARBA" id="ARBA00019815"/>
    </source>
</evidence>
<dbReference type="NCBIfam" id="TIGR01276">
    <property type="entry name" value="thiB"/>
    <property type="match status" value="1"/>
</dbReference>
<dbReference type="GO" id="GO:0030976">
    <property type="term" value="F:thiamine pyrophosphate binding"/>
    <property type="evidence" value="ECO:0007669"/>
    <property type="project" value="TreeGrafter"/>
</dbReference>
<dbReference type="Pfam" id="PF01547">
    <property type="entry name" value="SBP_bac_1"/>
    <property type="match status" value="1"/>
</dbReference>
<dbReference type="EMBL" id="VKAD01000001">
    <property type="protein sequence ID" value="TXR53002.1"/>
    <property type="molecule type" value="Genomic_DNA"/>
</dbReference>
<dbReference type="InterPro" id="IPR005967">
    <property type="entry name" value="ThiB"/>
</dbReference>
<dbReference type="InterPro" id="IPR006059">
    <property type="entry name" value="SBP"/>
</dbReference>
<gene>
    <name evidence="8" type="ORF">FME95_00010</name>
</gene>
<keyword evidence="6" id="KW-0574">Periplasm</keyword>
<keyword evidence="9" id="KW-1185">Reference proteome</keyword>
<dbReference type="NCBIfam" id="TIGR01254">
    <property type="entry name" value="sfuA"/>
    <property type="match status" value="1"/>
</dbReference>
<organism evidence="8 9">
    <name type="scientific">Reinekea thalattae</name>
    <dbReference type="NCBI Taxonomy" id="2593301"/>
    <lineage>
        <taxon>Bacteria</taxon>
        <taxon>Pseudomonadati</taxon>
        <taxon>Pseudomonadota</taxon>
        <taxon>Gammaproteobacteria</taxon>
        <taxon>Oceanospirillales</taxon>
        <taxon>Saccharospirillaceae</taxon>
        <taxon>Reinekea</taxon>
    </lineage>
</organism>
<dbReference type="GO" id="GO:0030288">
    <property type="term" value="C:outer membrane-bounded periplasmic space"/>
    <property type="evidence" value="ECO:0007669"/>
    <property type="project" value="InterPro"/>
</dbReference>
<comment type="caution">
    <text evidence="8">The sequence shown here is derived from an EMBL/GenBank/DDBJ whole genome shotgun (WGS) entry which is preliminary data.</text>
</comment>
<evidence type="ECO:0000256" key="1">
    <source>
        <dbReference type="ARBA" id="ARBA00004418"/>
    </source>
</evidence>
<sequence length="326" mass="36827">MKLLFKPFLLSLLLASFSQAQTLTVYTYQSFTSEWGPGPQIETLFEAQCDCDVEFIGLEDGVSLLNRLRLEGQQTSADIVLGLDDALIEETKALNLLQAHGMTFENLDLPYAFNDDQFVPYDYGHFAFIYDDQKVTDVPSSLKELVEDSELSIIYQDPRTSTPGQGLMLWVKAVYGDESAQAWQQLKEKTVTVTPGWSEAYSLFLEGKSDLVLSYVTSPAYHMTWDETEQYKAAEFSEGHYVQIEMAAALKTSKEPELAKSFLQFLISTEAQAVLASTNWMQPVLKDAETPAAFDKLITPKTIYTPSSTVYKNRKQWLREWRSSAS</sequence>
<reference evidence="8 9" key="1">
    <citation type="submission" date="2019-07" db="EMBL/GenBank/DDBJ databases">
        <title>Reinekea sp. strain SSH23 genome sequencing and assembly.</title>
        <authorList>
            <person name="Kim I."/>
        </authorList>
    </citation>
    <scope>NUCLEOTIDE SEQUENCE [LARGE SCALE GENOMIC DNA]</scope>
    <source>
        <strain evidence="8 9">SSH23</strain>
    </source>
</reference>
<evidence type="ECO:0000256" key="7">
    <source>
        <dbReference type="SAM" id="SignalP"/>
    </source>
</evidence>
<dbReference type="PANTHER" id="PTHR30006">
    <property type="entry name" value="THIAMINE-BINDING PERIPLASMIC PROTEIN-RELATED"/>
    <property type="match status" value="1"/>
</dbReference>
<evidence type="ECO:0000256" key="4">
    <source>
        <dbReference type="ARBA" id="ARBA00022448"/>
    </source>
</evidence>
<dbReference type="OrthoDB" id="8013425at2"/>
<evidence type="ECO:0000256" key="5">
    <source>
        <dbReference type="ARBA" id="ARBA00022729"/>
    </source>
</evidence>
<dbReference type="GO" id="GO:0015888">
    <property type="term" value="P:thiamine transport"/>
    <property type="evidence" value="ECO:0007669"/>
    <property type="project" value="InterPro"/>
</dbReference>
<proteinExistence type="inferred from homology"/>
<dbReference type="CDD" id="cd13545">
    <property type="entry name" value="PBP2_TbpA"/>
    <property type="match status" value="1"/>
</dbReference>
<evidence type="ECO:0000256" key="2">
    <source>
        <dbReference type="ARBA" id="ARBA00008520"/>
    </source>
</evidence>
<dbReference type="Proteomes" id="UP000321764">
    <property type="component" value="Unassembled WGS sequence"/>
</dbReference>
<feature type="signal peptide" evidence="7">
    <location>
        <begin position="1"/>
        <end position="20"/>
    </location>
</feature>
<name>A0A5C8Z4Q5_9GAMM</name>
<dbReference type="AlphaFoldDB" id="A0A5C8Z4Q5"/>